<organism evidence="3 4">
    <name type="scientific">Terrisporobacter othiniensis</name>
    <dbReference type="NCBI Taxonomy" id="1577792"/>
    <lineage>
        <taxon>Bacteria</taxon>
        <taxon>Bacillati</taxon>
        <taxon>Bacillota</taxon>
        <taxon>Clostridia</taxon>
        <taxon>Peptostreptococcales</taxon>
        <taxon>Peptostreptococcaceae</taxon>
        <taxon>Terrisporobacter</taxon>
    </lineage>
</organism>
<gene>
    <name evidence="3" type="ORF">QX51_15200</name>
</gene>
<comment type="caution">
    <text evidence="3">The sequence shown here is derived from an EMBL/GenBank/DDBJ whole genome shotgun (WGS) entry which is preliminary data.</text>
</comment>
<sequence length="75" mass="8631">MPEKEDAIQEVREKLVRIEVLLENINTNNNLKTELIEEKIKVANNRITDLENSNTWIWRAIAGALISSVIAFLLK</sequence>
<keyword evidence="4" id="KW-1185">Reference proteome</keyword>
<dbReference type="AlphaFoldDB" id="A0A0B3W1G1"/>
<keyword evidence="2" id="KW-0472">Membrane</keyword>
<dbReference type="EMBL" id="JWHR01000121">
    <property type="protein sequence ID" value="KHS56117.1"/>
    <property type="molecule type" value="Genomic_DNA"/>
</dbReference>
<feature type="coiled-coil region" evidence="1">
    <location>
        <begin position="8"/>
        <end position="53"/>
    </location>
</feature>
<evidence type="ECO:0000313" key="3">
    <source>
        <dbReference type="EMBL" id="KHS56117.1"/>
    </source>
</evidence>
<evidence type="ECO:0000256" key="1">
    <source>
        <dbReference type="SAM" id="Coils"/>
    </source>
</evidence>
<name>A0A0B3W1G1_9FIRM</name>
<evidence type="ECO:0000256" key="2">
    <source>
        <dbReference type="SAM" id="Phobius"/>
    </source>
</evidence>
<accession>A0A0B3W1G1</accession>
<dbReference type="Proteomes" id="UP000031189">
    <property type="component" value="Unassembled WGS sequence"/>
</dbReference>
<keyword evidence="2" id="KW-0812">Transmembrane</keyword>
<reference evidence="3 4" key="1">
    <citation type="submission" date="2014-12" db="EMBL/GenBank/DDBJ databases">
        <title>Draft genome sequence of Terrisporobacter sp. 08-306576, isolated from the blood culture of a bacteremia patient.</title>
        <authorList>
            <person name="Lund L.C."/>
            <person name="Sydenham T.V."/>
            <person name="Hogh S.V."/>
            <person name="Skov M.N."/>
            <person name="Kemp M."/>
            <person name="Justesen U.S."/>
        </authorList>
    </citation>
    <scope>NUCLEOTIDE SEQUENCE [LARGE SCALE GENOMIC DNA]</scope>
    <source>
        <strain evidence="3 4">08-306576</strain>
    </source>
</reference>
<feature type="transmembrane region" description="Helical" evidence="2">
    <location>
        <begin position="56"/>
        <end position="74"/>
    </location>
</feature>
<proteinExistence type="predicted"/>
<keyword evidence="2" id="KW-1133">Transmembrane helix</keyword>
<evidence type="ECO:0000313" key="4">
    <source>
        <dbReference type="Proteomes" id="UP000031189"/>
    </source>
</evidence>
<dbReference type="Pfam" id="PF10779">
    <property type="entry name" value="XhlA"/>
    <property type="match status" value="1"/>
</dbReference>
<dbReference type="RefSeq" id="WP_039680746.1">
    <property type="nucleotide sequence ID" value="NZ_JWHR01000121.1"/>
</dbReference>
<dbReference type="InterPro" id="IPR019715">
    <property type="entry name" value="Haemolysin_XhlA"/>
</dbReference>
<keyword evidence="1" id="KW-0175">Coiled coil</keyword>
<dbReference type="OrthoDB" id="2186744at2"/>
<dbReference type="STRING" id="1577792.QX51_15200"/>
<protein>
    <submittedName>
        <fullName evidence="3">Hemolysin XhlA</fullName>
    </submittedName>
</protein>